<evidence type="ECO:0000256" key="1">
    <source>
        <dbReference type="ARBA" id="ARBA00004323"/>
    </source>
</evidence>
<organism evidence="11 12">
    <name type="scientific">Zingiber officinale</name>
    <name type="common">Ginger</name>
    <name type="synonym">Amomum zingiber</name>
    <dbReference type="NCBI Taxonomy" id="94328"/>
    <lineage>
        <taxon>Eukaryota</taxon>
        <taxon>Viridiplantae</taxon>
        <taxon>Streptophyta</taxon>
        <taxon>Embryophyta</taxon>
        <taxon>Tracheophyta</taxon>
        <taxon>Spermatophyta</taxon>
        <taxon>Magnoliopsida</taxon>
        <taxon>Liliopsida</taxon>
        <taxon>Zingiberales</taxon>
        <taxon>Zingiberaceae</taxon>
        <taxon>Zingiber</taxon>
    </lineage>
</organism>
<comment type="subcellular location">
    <subcellularLocation>
        <location evidence="1">Golgi apparatus membrane</location>
        <topology evidence="1">Single-pass type II membrane protein</topology>
    </subcellularLocation>
</comment>
<evidence type="ECO:0000313" key="11">
    <source>
        <dbReference type="EMBL" id="KAG6513967.1"/>
    </source>
</evidence>
<keyword evidence="5 8" id="KW-1133">Transmembrane helix</keyword>
<dbReference type="InterPro" id="IPR025846">
    <property type="entry name" value="TBL_N"/>
</dbReference>
<evidence type="ECO:0008006" key="13">
    <source>
        <dbReference type="Google" id="ProtNLM"/>
    </source>
</evidence>
<evidence type="ECO:0000256" key="6">
    <source>
        <dbReference type="ARBA" id="ARBA00023034"/>
    </source>
</evidence>
<comment type="similarity">
    <text evidence="2">Belongs to the PC-esterase family. TBL subfamily.</text>
</comment>
<name>A0A8J5GS58_ZINOF</name>
<dbReference type="EMBL" id="JACMSC010000007">
    <property type="protein sequence ID" value="KAG6513967.1"/>
    <property type="molecule type" value="Genomic_DNA"/>
</dbReference>
<evidence type="ECO:0000259" key="10">
    <source>
        <dbReference type="Pfam" id="PF14416"/>
    </source>
</evidence>
<feature type="transmembrane region" description="Helical" evidence="8">
    <location>
        <begin position="20"/>
        <end position="42"/>
    </location>
</feature>
<dbReference type="GO" id="GO:0000139">
    <property type="term" value="C:Golgi membrane"/>
    <property type="evidence" value="ECO:0007669"/>
    <property type="project" value="UniProtKB-SubCell"/>
</dbReference>
<keyword evidence="6" id="KW-0333">Golgi apparatus</keyword>
<keyword evidence="7 8" id="KW-0472">Membrane</keyword>
<feature type="domain" description="Trichome birefringence-like C-terminal" evidence="9">
    <location>
        <begin position="131"/>
        <end position="417"/>
    </location>
</feature>
<evidence type="ECO:0000256" key="7">
    <source>
        <dbReference type="ARBA" id="ARBA00023136"/>
    </source>
</evidence>
<dbReference type="Proteomes" id="UP000734854">
    <property type="component" value="Unassembled WGS sequence"/>
</dbReference>
<evidence type="ECO:0000256" key="3">
    <source>
        <dbReference type="ARBA" id="ARBA00022692"/>
    </source>
</evidence>
<protein>
    <recommendedName>
        <fullName evidence="13">Trichome birefringence-like N-terminal domain-containing protein</fullName>
    </recommendedName>
</protein>
<keyword evidence="3 8" id="KW-0812">Transmembrane</keyword>
<dbReference type="Pfam" id="PF14416">
    <property type="entry name" value="PMR5N"/>
    <property type="match status" value="1"/>
</dbReference>
<keyword evidence="4" id="KW-0735">Signal-anchor</keyword>
<dbReference type="InterPro" id="IPR029962">
    <property type="entry name" value="TBL"/>
</dbReference>
<evidence type="ECO:0000313" key="12">
    <source>
        <dbReference type="Proteomes" id="UP000734854"/>
    </source>
</evidence>
<reference evidence="11 12" key="1">
    <citation type="submission" date="2020-08" db="EMBL/GenBank/DDBJ databases">
        <title>Plant Genome Project.</title>
        <authorList>
            <person name="Zhang R.-G."/>
        </authorList>
    </citation>
    <scope>NUCLEOTIDE SEQUENCE [LARGE SCALE GENOMIC DNA]</scope>
    <source>
        <tissue evidence="11">Rhizome</tissue>
    </source>
</reference>
<keyword evidence="12" id="KW-1185">Reference proteome</keyword>
<dbReference type="Pfam" id="PF13839">
    <property type="entry name" value="PC-Esterase"/>
    <property type="match status" value="1"/>
</dbReference>
<evidence type="ECO:0000256" key="4">
    <source>
        <dbReference type="ARBA" id="ARBA00022968"/>
    </source>
</evidence>
<sequence>MASLMPSSTSMALLHNVPKFVHLFVSAFVFLTVIRLYLFPLLTSSAFSWRPSAPAPPPLPPPPAPGAVVMAGKEYSSKCDISKGKWVPNPNAPYYTNDTCWAIHEHHNCLKYGRPDDGFMRWRWRPDGCDLPVFNPAQFLELVRHKSLAFVGDSVGRNHMQSLLCLLLRATYAVDASPVQDENFRRYRFPSHNFTVASFWSPFLVRAQEADDDDPSGLLNLYLDEPDTSWSREIAQFDYVIISAGQPFLRPTMFYENRRLVGCHYCRSPNVTDLTKYYGYRMAFHTALRVFTDDLRGFGGTVFLRTYSPTHFEGGEWDRGGDCVRRRPFRRDEARLDEVAFQMYMTQMEEFRAAEREGRKKSVKLRLLDTTEAMLLRGDGHPGRYGHVAGANVSMYNDCVHWCLPGPIDTWNDFLLHTMKNEGRRLATRRRPGNERKPS</sequence>
<accession>A0A8J5GS58</accession>
<dbReference type="GO" id="GO:1990538">
    <property type="term" value="F:xylan O-acetyltransferase activity"/>
    <property type="evidence" value="ECO:0007669"/>
    <property type="project" value="UniProtKB-ARBA"/>
</dbReference>
<dbReference type="PANTHER" id="PTHR32285:SF48">
    <property type="entry name" value="PROTEIN TRICHOME BIREFRINGENCE-LIKE 19"/>
    <property type="match status" value="1"/>
</dbReference>
<evidence type="ECO:0000256" key="5">
    <source>
        <dbReference type="ARBA" id="ARBA00022989"/>
    </source>
</evidence>
<evidence type="ECO:0000256" key="8">
    <source>
        <dbReference type="SAM" id="Phobius"/>
    </source>
</evidence>
<comment type="caution">
    <text evidence="11">The sequence shown here is derived from an EMBL/GenBank/DDBJ whole genome shotgun (WGS) entry which is preliminary data.</text>
</comment>
<dbReference type="InterPro" id="IPR026057">
    <property type="entry name" value="TBL_C"/>
</dbReference>
<evidence type="ECO:0000259" key="9">
    <source>
        <dbReference type="Pfam" id="PF13839"/>
    </source>
</evidence>
<dbReference type="AlphaFoldDB" id="A0A8J5GS58"/>
<proteinExistence type="inferred from homology"/>
<evidence type="ECO:0000256" key="2">
    <source>
        <dbReference type="ARBA" id="ARBA00007727"/>
    </source>
</evidence>
<feature type="domain" description="Trichome birefringence-like N-terminal" evidence="10">
    <location>
        <begin position="78"/>
        <end position="130"/>
    </location>
</feature>
<gene>
    <name evidence="11" type="ORF">ZIOFF_024304</name>
</gene>
<dbReference type="PANTHER" id="PTHR32285">
    <property type="entry name" value="PROTEIN TRICHOME BIREFRINGENCE-LIKE 9-RELATED"/>
    <property type="match status" value="1"/>
</dbReference>